<proteinExistence type="predicted"/>
<evidence type="ECO:0000256" key="1">
    <source>
        <dbReference type="SAM" id="MobiDB-lite"/>
    </source>
</evidence>
<dbReference type="AlphaFoldDB" id="A0A151JAS3"/>
<accession>A0A151JAS3</accession>
<keyword evidence="3" id="KW-1185">Reference proteome</keyword>
<dbReference type="STRING" id="471704.A0A151JAS3"/>
<evidence type="ECO:0000313" key="3">
    <source>
        <dbReference type="Proteomes" id="UP000078492"/>
    </source>
</evidence>
<organism evidence="2 3">
    <name type="scientific">Trachymyrmex cornetzi</name>
    <dbReference type="NCBI Taxonomy" id="471704"/>
    <lineage>
        <taxon>Eukaryota</taxon>
        <taxon>Metazoa</taxon>
        <taxon>Ecdysozoa</taxon>
        <taxon>Arthropoda</taxon>
        <taxon>Hexapoda</taxon>
        <taxon>Insecta</taxon>
        <taxon>Pterygota</taxon>
        <taxon>Neoptera</taxon>
        <taxon>Endopterygota</taxon>
        <taxon>Hymenoptera</taxon>
        <taxon>Apocrita</taxon>
        <taxon>Aculeata</taxon>
        <taxon>Formicoidea</taxon>
        <taxon>Formicidae</taxon>
        <taxon>Myrmicinae</taxon>
        <taxon>Trachymyrmex</taxon>
    </lineage>
</organism>
<feature type="region of interest" description="Disordered" evidence="1">
    <location>
        <begin position="161"/>
        <end position="182"/>
    </location>
</feature>
<dbReference type="Proteomes" id="UP000078492">
    <property type="component" value="Unassembled WGS sequence"/>
</dbReference>
<gene>
    <name evidence="2" type="ORF">ALC57_05395</name>
</gene>
<name>A0A151JAS3_9HYME</name>
<protein>
    <submittedName>
        <fullName evidence="2">Uncharacterized protein</fullName>
    </submittedName>
</protein>
<feature type="compositionally biased region" description="Basic and acidic residues" evidence="1">
    <location>
        <begin position="166"/>
        <end position="182"/>
    </location>
</feature>
<dbReference type="EMBL" id="KQ979227">
    <property type="protein sequence ID" value="KYN22213.1"/>
    <property type="molecule type" value="Genomic_DNA"/>
</dbReference>
<reference evidence="2 3" key="1">
    <citation type="submission" date="2015-09" db="EMBL/GenBank/DDBJ databases">
        <title>Trachymyrmex cornetzi WGS genome.</title>
        <authorList>
            <person name="Nygaard S."/>
            <person name="Hu H."/>
            <person name="Boomsma J."/>
            <person name="Zhang G."/>
        </authorList>
    </citation>
    <scope>NUCLEOTIDE SEQUENCE [LARGE SCALE GENOMIC DNA]</scope>
    <source>
        <strain evidence="2">Tcor2-1</strain>
        <tissue evidence="2">Whole body</tissue>
    </source>
</reference>
<evidence type="ECO:0000313" key="2">
    <source>
        <dbReference type="EMBL" id="KYN22213.1"/>
    </source>
</evidence>
<sequence length="485" mass="55826">MELLSRRSSGSRISTLKRSRSFRASMKLVSKIRNHANLRLTAGFDLSSISKNFIKKECNLPVLEEFQNGEKLSSIRKNSKDMNSCITNKIDNEVSSSPRKISVSNLDADSREITKDLKSKLSLTNRLMSTGHKNVEKPWIKNEDVKLQKLIHIFRRRHSIGSSQEATREKDSSDKHEPCGTDTDGLNKHVFYENPTFVLNSSLDSSVSNFFYEVEEGNEMEQRQKQDGKNERSTLSERNVLSIVVDSHKPAINRPFCKTNNEQDKNEDEEYLEKPLQNTFRYRCETEPLRSSWNVRSDDSHAVIVINGNRRTTESLSEFDRPMIKFYCKIHETESKNATICLQNQKIYDDAKVYPSKSCKVRTVDNITNFWTNKRGNSFRNKIATGRKRDMKEMKNYEQIGQERVFVSTSSGSKFHSLQGMEFLEGFGKKKQQPHQLNNLSSIHINSFSAQSLNIHLHALFAAVEHGHMDKARTILESTDVNINR</sequence>